<evidence type="ECO:0000313" key="2">
    <source>
        <dbReference type="EMBL" id="MDR4174747.1"/>
    </source>
</evidence>
<dbReference type="Proteomes" id="UP000501107">
    <property type="component" value="Plasmid unnamed3"/>
</dbReference>
<evidence type="ECO:0000313" key="1">
    <source>
        <dbReference type="EMBL" id="AJG74187.1"/>
    </source>
</evidence>
<dbReference type="EMBL" id="CP009334">
    <property type="protein sequence ID" value="AJG74187.1"/>
    <property type="molecule type" value="Genomic_DNA"/>
</dbReference>
<evidence type="ECO:0000313" key="3">
    <source>
        <dbReference type="EMBL" id="QKH22627.1"/>
    </source>
</evidence>
<dbReference type="EMBL" id="VKQN01000001">
    <property type="protein sequence ID" value="MDR4174747.1"/>
    <property type="molecule type" value="Genomic_DNA"/>
</dbReference>
<evidence type="ECO:0000313" key="4">
    <source>
        <dbReference type="Proteomes" id="UP000031876"/>
    </source>
</evidence>
<dbReference type="AlphaFoldDB" id="A0A0B5NLH6"/>
<dbReference type="RefSeq" id="WP_000503304.1">
    <property type="nucleotide sequence ID" value="NZ_CP009334.1"/>
</dbReference>
<proteinExistence type="predicted"/>
<geneLocation type="plasmid" evidence="3 5">
    <name>unnamed3</name>
</geneLocation>
<geneLocation type="plasmid" evidence="1 4">
    <name>2</name>
</geneLocation>
<dbReference type="Proteomes" id="UP000031876">
    <property type="component" value="Plasmid 2"/>
</dbReference>
<gene>
    <name evidence="1" type="ORF">BF38_5944</name>
    <name evidence="2" type="ORF">FO599_01195</name>
    <name evidence="3" type="ORF">FOC89_01165</name>
</gene>
<keyword evidence="3" id="KW-0614">Plasmid</keyword>
<dbReference type="EMBL" id="CP053979">
    <property type="protein sequence ID" value="QKH22627.1"/>
    <property type="molecule type" value="Genomic_DNA"/>
</dbReference>
<dbReference type="Proteomes" id="UP001181533">
    <property type="component" value="Unassembled WGS sequence"/>
</dbReference>
<accession>A0A0B5NLH6</accession>
<protein>
    <submittedName>
        <fullName evidence="3">Uncharacterized protein</fullName>
    </submittedName>
</protein>
<dbReference type="KEGG" id="btw:BF38_5944"/>
<sequence>MGEAIQNGIVYTYSDGGKIKVVDSKKGSGSDNKVKRYRLFYNGKKPYLGYLNSITLEDAINRGTIKKREIDRQKEVKH</sequence>
<reference evidence="2" key="2">
    <citation type="submission" date="2019-07" db="EMBL/GenBank/DDBJ databases">
        <title>Phylogenomic Reclassification of ATCC Bacillus Strains and Various Taxa within the Genus Bacillus.</title>
        <authorList>
            <person name="Riojas M.A."/>
            <person name="Frank A.M."/>
            <person name="Fenn S.L."/>
            <person name="King S.P."/>
            <person name="Brower S.M."/>
            <person name="Hazbon M.H."/>
        </authorList>
    </citation>
    <scope>NUCLEOTIDE SEQUENCE</scope>
    <source>
        <strain evidence="2">ATCC 35646</strain>
    </source>
</reference>
<evidence type="ECO:0000313" key="5">
    <source>
        <dbReference type="Proteomes" id="UP000501107"/>
    </source>
</evidence>
<reference evidence="1 4" key="1">
    <citation type="journal article" date="2015" name="Genome Announc.">
        <title>Complete genome sequences for 35 biothreat assay-relevant bacillus species.</title>
        <authorList>
            <person name="Johnson S.L."/>
            <person name="Daligault H.E."/>
            <person name="Davenport K.W."/>
            <person name="Jaissle J."/>
            <person name="Frey K.G."/>
            <person name="Ladner J.T."/>
            <person name="Broomall S.M."/>
            <person name="Bishop-Lilly K.A."/>
            <person name="Bruce D.C."/>
            <person name="Gibbons H.S."/>
            <person name="Coyne S.R."/>
            <person name="Lo C.C."/>
            <person name="Meincke L."/>
            <person name="Munk A.C."/>
            <person name="Koroleva G.I."/>
            <person name="Rosenzweig C.N."/>
            <person name="Palacios G.F."/>
            <person name="Redden C.L."/>
            <person name="Minogue T.D."/>
            <person name="Chain P.S."/>
        </authorList>
    </citation>
    <scope>NUCLEOTIDE SEQUENCE [LARGE SCALE GENOMIC DNA]</scope>
    <source>
        <strain evidence="1 4">HD1011</strain>
        <plasmid evidence="1 4">2</plasmid>
    </source>
</reference>
<reference evidence="3 5" key="3">
    <citation type="submission" date="2020-05" db="EMBL/GenBank/DDBJ databases">
        <title>FDA dAtabase for Regulatory Grade micrObial Sequences (FDA-ARGOS): Supporting development and validation of Infectious Disease Dx tests.</title>
        <authorList>
            <person name="Nelson B."/>
            <person name="Plummer A."/>
            <person name="Tallon L."/>
            <person name="Sadzewicz L."/>
            <person name="Zhao X."/>
            <person name="Vavikolanu K."/>
            <person name="Mehta A."/>
            <person name="Aluvathingal J."/>
            <person name="Nadendla S."/>
            <person name="Myers T."/>
            <person name="Yan Y."/>
            <person name="Sichtig H."/>
        </authorList>
    </citation>
    <scope>NUCLEOTIDE SEQUENCE [LARGE SCALE GENOMIC DNA]</scope>
    <source>
        <strain evidence="3 5">FDAARGOS_795</strain>
        <plasmid evidence="3 5">unnamed3</plasmid>
    </source>
</reference>
<name>A0A0B5NLH6_BACTU</name>
<organism evidence="3 5">
    <name type="scientific">Bacillus thuringiensis</name>
    <dbReference type="NCBI Taxonomy" id="1428"/>
    <lineage>
        <taxon>Bacteria</taxon>
        <taxon>Bacillati</taxon>
        <taxon>Bacillota</taxon>
        <taxon>Bacilli</taxon>
        <taxon>Bacillales</taxon>
        <taxon>Bacillaceae</taxon>
        <taxon>Bacillus</taxon>
        <taxon>Bacillus cereus group</taxon>
    </lineage>
</organism>